<dbReference type="InterPro" id="IPR016169">
    <property type="entry name" value="FAD-bd_PCMH_sub2"/>
</dbReference>
<sequence length="324" mass="34477">MKAFTYERPATVQDAAKLAAERPNAKFIAGGTNLLDLMKLQIETPATLIDVNRLPLEKVEATQEGGLRIGALVRNSDLAAEPRVRKDYAVLAKALLAGASGQLRNKATTAGNLLQRTRCYYFYDTAMPCNKREPGSGCAAIGGFNRIMAVVGASDSCIATNPSDMAVAMRALDATVETMDPAGQTRRIPIADFHRLPGDTPQIETDLRKGEIITAVTLPKPVAGMHIYRKVRDRASYAFATVSVAAVIAGAEGGKPSAARLAFGGLAHKPWRVAEAEEALVRTGSADEAADAVLKGARGYGSNDFKIPLTRRTLRAVVAQATRA</sequence>
<dbReference type="eggNOG" id="COG1319">
    <property type="taxonomic scope" value="Bacteria"/>
</dbReference>
<dbReference type="PROSITE" id="PS51387">
    <property type="entry name" value="FAD_PCMH"/>
    <property type="match status" value="1"/>
</dbReference>
<keyword evidence="5" id="KW-1185">Reference proteome</keyword>
<dbReference type="SUPFAM" id="SSF55447">
    <property type="entry name" value="CO dehydrogenase flavoprotein C-terminal domain-like"/>
    <property type="match status" value="1"/>
</dbReference>
<dbReference type="SMART" id="SM01092">
    <property type="entry name" value="CO_deh_flav_C"/>
    <property type="match status" value="1"/>
</dbReference>
<dbReference type="HOGENOM" id="CLU_058050_1_0_5"/>
<evidence type="ECO:0000313" key="5">
    <source>
        <dbReference type="Proteomes" id="UP000029492"/>
    </source>
</evidence>
<dbReference type="SUPFAM" id="SSF56176">
    <property type="entry name" value="FAD-binding/transporter-associated domain-like"/>
    <property type="match status" value="1"/>
</dbReference>
<dbReference type="InterPro" id="IPR051312">
    <property type="entry name" value="Diverse_Substr_Oxidored"/>
</dbReference>
<dbReference type="InterPro" id="IPR036318">
    <property type="entry name" value="FAD-bd_PCMH-like_sf"/>
</dbReference>
<keyword evidence="2" id="KW-0274">FAD</keyword>
<evidence type="ECO:0000259" key="3">
    <source>
        <dbReference type="PROSITE" id="PS51387"/>
    </source>
</evidence>
<dbReference type="Pfam" id="PF03450">
    <property type="entry name" value="CO_deh_flav_C"/>
    <property type="match status" value="1"/>
</dbReference>
<dbReference type="InterPro" id="IPR016166">
    <property type="entry name" value="FAD-bd_PCMH"/>
</dbReference>
<dbReference type="Gene3D" id="3.30.43.10">
    <property type="entry name" value="Uridine Diphospho-n-acetylenolpyruvylglucosamine Reductase, domain 2"/>
    <property type="match status" value="1"/>
</dbReference>
<dbReference type="GO" id="GO:0004854">
    <property type="term" value="F:xanthine dehydrogenase activity"/>
    <property type="evidence" value="ECO:0007669"/>
    <property type="project" value="UniProtKB-EC"/>
</dbReference>
<name>A0A089P6Y9_9HYPH</name>
<evidence type="ECO:0000256" key="1">
    <source>
        <dbReference type="ARBA" id="ARBA00022630"/>
    </source>
</evidence>
<dbReference type="InterPro" id="IPR036683">
    <property type="entry name" value="CO_DH_flav_C_dom_sf"/>
</dbReference>
<proteinExistence type="predicted"/>
<dbReference type="GO" id="GO:0071949">
    <property type="term" value="F:FAD binding"/>
    <property type="evidence" value="ECO:0007669"/>
    <property type="project" value="InterPro"/>
</dbReference>
<dbReference type="Gene3D" id="3.30.465.10">
    <property type="match status" value="2"/>
</dbReference>
<dbReference type="Proteomes" id="UP000029492">
    <property type="component" value="Chromosome"/>
</dbReference>
<dbReference type="Gene3D" id="3.30.390.50">
    <property type="entry name" value="CO dehydrogenase flavoprotein, C-terminal domain"/>
    <property type="match status" value="1"/>
</dbReference>
<feature type="domain" description="FAD-binding PCMH-type" evidence="3">
    <location>
        <begin position="1"/>
        <end position="223"/>
    </location>
</feature>
<dbReference type="InterPro" id="IPR002346">
    <property type="entry name" value="Mopterin_DH_FAD-bd"/>
</dbReference>
<keyword evidence="1" id="KW-0285">Flavoprotein</keyword>
<keyword evidence="4" id="KW-0560">Oxidoreductase</keyword>
<protein>
    <submittedName>
        <fullName evidence="4">Molybdopterin dehydrogenase FAD-binding protein</fullName>
        <ecNumber evidence="4">1.17.1.4</ecNumber>
    </submittedName>
</protein>
<dbReference type="RefSeq" id="WP_043760371.1">
    <property type="nucleotide sequence ID" value="NZ_CP003811.1"/>
</dbReference>
<dbReference type="EMBL" id="CP003811">
    <property type="protein sequence ID" value="AIQ93793.1"/>
    <property type="molecule type" value="Genomic_DNA"/>
</dbReference>
<dbReference type="InterPro" id="IPR016167">
    <property type="entry name" value="FAD-bd_PCMH_sub1"/>
</dbReference>
<dbReference type="KEGG" id="mor:MOC_6038"/>
<dbReference type="PANTHER" id="PTHR42659">
    <property type="entry name" value="XANTHINE DEHYDROGENASE SUBUNIT C-RELATED"/>
    <property type="match status" value="1"/>
</dbReference>
<evidence type="ECO:0000313" key="4">
    <source>
        <dbReference type="EMBL" id="AIQ93793.1"/>
    </source>
</evidence>
<dbReference type="Pfam" id="PF00941">
    <property type="entry name" value="FAD_binding_5"/>
    <property type="match status" value="1"/>
</dbReference>
<organism evidence="4 5">
    <name type="scientific">Methylobacterium oryzae CBMB20</name>
    <dbReference type="NCBI Taxonomy" id="693986"/>
    <lineage>
        <taxon>Bacteria</taxon>
        <taxon>Pseudomonadati</taxon>
        <taxon>Pseudomonadota</taxon>
        <taxon>Alphaproteobacteria</taxon>
        <taxon>Hyphomicrobiales</taxon>
        <taxon>Methylobacteriaceae</taxon>
        <taxon>Methylobacterium</taxon>
    </lineage>
</organism>
<dbReference type="STRING" id="693986.MOC_6038"/>
<evidence type="ECO:0000256" key="2">
    <source>
        <dbReference type="ARBA" id="ARBA00022827"/>
    </source>
</evidence>
<dbReference type="AlphaFoldDB" id="A0A089P6Y9"/>
<gene>
    <name evidence="4" type="ORF">MOC_6038</name>
</gene>
<reference evidence="4 5" key="1">
    <citation type="journal article" date="2014" name="PLoS ONE">
        <title>Genome Information of Methylobacterium oryzae, a Plant-Probiotic Methylotroph in the Phyllosphere.</title>
        <authorList>
            <person name="Kwak M.J."/>
            <person name="Jeong H."/>
            <person name="Madhaiyan M."/>
            <person name="Lee Y."/>
            <person name="Sa T.M."/>
            <person name="Oh T.K."/>
            <person name="Kim J.F."/>
        </authorList>
    </citation>
    <scope>NUCLEOTIDE SEQUENCE [LARGE SCALE GENOMIC DNA]</scope>
    <source>
        <strain evidence="4 5">CBMB20</strain>
    </source>
</reference>
<accession>A0A089P6Y9</accession>
<dbReference type="PANTHER" id="PTHR42659:SF5">
    <property type="entry name" value="ALDEHYDE OXIDOREDUCTASE FAD-BINDING SUBUNIT PAOB"/>
    <property type="match status" value="1"/>
</dbReference>
<dbReference type="InterPro" id="IPR005107">
    <property type="entry name" value="CO_DH_flav_C"/>
</dbReference>
<dbReference type="EC" id="1.17.1.4" evidence="4"/>